<sequence length="114" mass="12460">MLVAATWHEASKKARKRSWKAAARFLSVIVVIALGMTVGAGVCVEPSDDMAAQAGDTTGTFDEKARGRAILVRILRPQDGDFQEPEVSADGFPPRLQPFEKILERAVHIEGDRE</sequence>
<evidence type="ECO:0000256" key="1">
    <source>
        <dbReference type="SAM" id="Phobius"/>
    </source>
</evidence>
<evidence type="ECO:0000313" key="2">
    <source>
        <dbReference type="EMBL" id="MBB6038681.1"/>
    </source>
</evidence>
<keyword evidence="1" id="KW-0472">Membrane</keyword>
<accession>A0A841FMZ3</accession>
<gene>
    <name evidence="2" type="ORF">HNR73_006567</name>
</gene>
<keyword evidence="1" id="KW-0812">Transmembrane</keyword>
<dbReference type="Proteomes" id="UP000548476">
    <property type="component" value="Unassembled WGS sequence"/>
</dbReference>
<keyword evidence="1" id="KW-1133">Transmembrane helix</keyword>
<dbReference type="EMBL" id="JACHGT010000017">
    <property type="protein sequence ID" value="MBB6038681.1"/>
    <property type="molecule type" value="Genomic_DNA"/>
</dbReference>
<feature type="transmembrane region" description="Helical" evidence="1">
    <location>
        <begin position="21"/>
        <end position="42"/>
    </location>
</feature>
<reference evidence="2 3" key="1">
    <citation type="submission" date="2020-08" db="EMBL/GenBank/DDBJ databases">
        <title>Genomic Encyclopedia of Type Strains, Phase IV (KMG-IV): sequencing the most valuable type-strain genomes for metagenomic binning, comparative biology and taxonomic classification.</title>
        <authorList>
            <person name="Goeker M."/>
        </authorList>
    </citation>
    <scope>NUCLEOTIDE SEQUENCE [LARGE SCALE GENOMIC DNA]</scope>
    <source>
        <strain evidence="2 3">YIM 65646</strain>
    </source>
</reference>
<evidence type="ECO:0000313" key="3">
    <source>
        <dbReference type="Proteomes" id="UP000548476"/>
    </source>
</evidence>
<dbReference type="AlphaFoldDB" id="A0A841FMZ3"/>
<proteinExistence type="predicted"/>
<dbReference type="RefSeq" id="WP_184791458.1">
    <property type="nucleotide sequence ID" value="NZ_BONT01000069.1"/>
</dbReference>
<comment type="caution">
    <text evidence="2">The sequence shown here is derived from an EMBL/GenBank/DDBJ whole genome shotgun (WGS) entry which is preliminary data.</text>
</comment>
<keyword evidence="3" id="KW-1185">Reference proteome</keyword>
<name>A0A841FMZ3_9ACTN</name>
<organism evidence="2 3">
    <name type="scientific">Phytomonospora endophytica</name>
    <dbReference type="NCBI Taxonomy" id="714109"/>
    <lineage>
        <taxon>Bacteria</taxon>
        <taxon>Bacillati</taxon>
        <taxon>Actinomycetota</taxon>
        <taxon>Actinomycetes</taxon>
        <taxon>Micromonosporales</taxon>
        <taxon>Micromonosporaceae</taxon>
        <taxon>Phytomonospora</taxon>
    </lineage>
</organism>
<protein>
    <submittedName>
        <fullName evidence="2">Uncharacterized protein</fullName>
    </submittedName>
</protein>